<organism evidence="2 3">
    <name type="scientific">Scleromatobacter humisilvae</name>
    <dbReference type="NCBI Taxonomy" id="2897159"/>
    <lineage>
        <taxon>Bacteria</taxon>
        <taxon>Pseudomonadati</taxon>
        <taxon>Pseudomonadota</taxon>
        <taxon>Betaproteobacteria</taxon>
        <taxon>Burkholderiales</taxon>
        <taxon>Sphaerotilaceae</taxon>
        <taxon>Scleromatobacter</taxon>
    </lineage>
</organism>
<dbReference type="Proteomes" id="UP001139353">
    <property type="component" value="Unassembled WGS sequence"/>
</dbReference>
<dbReference type="EMBL" id="JAJLJH010000012">
    <property type="protein sequence ID" value="MCK9689142.1"/>
    <property type="molecule type" value="Genomic_DNA"/>
</dbReference>
<evidence type="ECO:0000256" key="1">
    <source>
        <dbReference type="SAM" id="SignalP"/>
    </source>
</evidence>
<gene>
    <name evidence="2" type="ORF">LPC04_25785</name>
</gene>
<comment type="caution">
    <text evidence="2">The sequence shown here is derived from an EMBL/GenBank/DDBJ whole genome shotgun (WGS) entry which is preliminary data.</text>
</comment>
<name>A0A9X1YNN2_9BURK</name>
<dbReference type="AlphaFoldDB" id="A0A9X1YNN2"/>
<protein>
    <submittedName>
        <fullName evidence="2">Uncharacterized protein</fullName>
    </submittedName>
</protein>
<evidence type="ECO:0000313" key="2">
    <source>
        <dbReference type="EMBL" id="MCK9689142.1"/>
    </source>
</evidence>
<dbReference type="RefSeq" id="WP_275685188.1">
    <property type="nucleotide sequence ID" value="NZ_JAJLJH010000012.1"/>
</dbReference>
<proteinExistence type="predicted"/>
<feature type="chain" id="PRO_5040848908" evidence="1">
    <location>
        <begin position="23"/>
        <end position="342"/>
    </location>
</feature>
<keyword evidence="3" id="KW-1185">Reference proteome</keyword>
<sequence>MSPIAKSVATALLSLASAVAVADPAVIADAYDLHDVNDADAADAMARCLGDGAGGVKDFIATHARLGDRTRSELEARTGGPGAVVAAGPFWACVAFSPEGFPAWPVEALGGAITVRGVDPSVQAEWARKVLAQVAHEGEGRGLVILSNGDGVQFNVIAEDHKASLLHYTSRKILKDEIDRTRFAAVIDDPKFSGMSTTRIGTPNDAVLSAVFALPDARLRKPTDGEYVHERADDATARFDFTGTRWQFGKGLDAVLELQADGQAVETSKANNVERKTPGSWRVEGGVLHIALGAARFSMVLDGSRTLTGDARRKLFPGEAAPDADHDGDLRWSLTLKRAGWW</sequence>
<reference evidence="2" key="1">
    <citation type="submission" date="2021-11" db="EMBL/GenBank/DDBJ databases">
        <title>BS-T2-15 a new species belonging to the Comamonadaceae family isolated from the soil of a French oak forest.</title>
        <authorList>
            <person name="Mieszkin S."/>
            <person name="Alain K."/>
        </authorList>
    </citation>
    <scope>NUCLEOTIDE SEQUENCE</scope>
    <source>
        <strain evidence="2">BS-T2-15</strain>
    </source>
</reference>
<accession>A0A9X1YNN2</accession>
<keyword evidence="1" id="KW-0732">Signal</keyword>
<feature type="signal peptide" evidence="1">
    <location>
        <begin position="1"/>
        <end position="22"/>
    </location>
</feature>
<evidence type="ECO:0000313" key="3">
    <source>
        <dbReference type="Proteomes" id="UP001139353"/>
    </source>
</evidence>